<proteinExistence type="predicted"/>
<dbReference type="AlphaFoldDB" id="A0A6J7CTI1"/>
<dbReference type="PANTHER" id="PTHR21496">
    <property type="entry name" value="FERREDOXIN-RELATED"/>
    <property type="match status" value="1"/>
</dbReference>
<protein>
    <submittedName>
        <fullName evidence="6">Unannotated protein</fullName>
    </submittedName>
</protein>
<reference evidence="6" key="1">
    <citation type="submission" date="2020-05" db="EMBL/GenBank/DDBJ databases">
        <authorList>
            <person name="Chiriac C."/>
            <person name="Salcher M."/>
            <person name="Ghai R."/>
            <person name="Kavagutti S V."/>
        </authorList>
    </citation>
    <scope>NUCLEOTIDE SEQUENCE</scope>
</reference>
<accession>A0A6J7CTI1</accession>
<dbReference type="SUPFAM" id="SSF50022">
    <property type="entry name" value="ISP domain"/>
    <property type="match status" value="1"/>
</dbReference>
<dbReference type="InterPro" id="IPR017941">
    <property type="entry name" value="Rieske_2Fe-2S"/>
</dbReference>
<evidence type="ECO:0000256" key="2">
    <source>
        <dbReference type="ARBA" id="ARBA00022723"/>
    </source>
</evidence>
<evidence type="ECO:0000313" key="6">
    <source>
        <dbReference type="EMBL" id="CAB4859419.1"/>
    </source>
</evidence>
<keyword evidence="4" id="KW-0411">Iron-sulfur</keyword>
<name>A0A6J7CTI1_9ZZZZ</name>
<evidence type="ECO:0000256" key="3">
    <source>
        <dbReference type="ARBA" id="ARBA00023004"/>
    </source>
</evidence>
<keyword evidence="1" id="KW-0001">2Fe-2S</keyword>
<organism evidence="6">
    <name type="scientific">freshwater metagenome</name>
    <dbReference type="NCBI Taxonomy" id="449393"/>
    <lineage>
        <taxon>unclassified sequences</taxon>
        <taxon>metagenomes</taxon>
        <taxon>ecological metagenomes</taxon>
    </lineage>
</organism>
<dbReference type="GO" id="GO:0046872">
    <property type="term" value="F:metal ion binding"/>
    <property type="evidence" value="ECO:0007669"/>
    <property type="project" value="UniProtKB-KW"/>
</dbReference>
<dbReference type="Gene3D" id="2.102.10.10">
    <property type="entry name" value="Rieske [2Fe-2S] iron-sulphur domain"/>
    <property type="match status" value="1"/>
</dbReference>
<dbReference type="InterPro" id="IPR036922">
    <property type="entry name" value="Rieske_2Fe-2S_sf"/>
</dbReference>
<dbReference type="PROSITE" id="PS51296">
    <property type="entry name" value="RIESKE"/>
    <property type="match status" value="1"/>
</dbReference>
<dbReference type="GO" id="GO:0051537">
    <property type="term" value="F:2 iron, 2 sulfur cluster binding"/>
    <property type="evidence" value="ECO:0007669"/>
    <property type="project" value="UniProtKB-KW"/>
</dbReference>
<evidence type="ECO:0000256" key="4">
    <source>
        <dbReference type="ARBA" id="ARBA00023014"/>
    </source>
</evidence>
<evidence type="ECO:0000259" key="5">
    <source>
        <dbReference type="PROSITE" id="PS51296"/>
    </source>
</evidence>
<keyword evidence="3" id="KW-0408">Iron</keyword>
<gene>
    <name evidence="6" type="ORF">UFOPK3381_00167</name>
</gene>
<dbReference type="PANTHER" id="PTHR21496:SF23">
    <property type="entry name" value="3-PHENYLPROPIONATE_CINNAMIC ACID DIOXYGENASE FERREDOXIN SUBUNIT"/>
    <property type="match status" value="1"/>
</dbReference>
<dbReference type="Pfam" id="PF00355">
    <property type="entry name" value="Rieske"/>
    <property type="match status" value="1"/>
</dbReference>
<feature type="domain" description="Rieske" evidence="5">
    <location>
        <begin position="4"/>
        <end position="101"/>
    </location>
</feature>
<keyword evidence="2" id="KW-0479">Metal-binding</keyword>
<sequence length="104" mass="11380">MTFTPLIARDELVEGQAQQVRLDGRVLAVVLLGSDVYVLSDRCSHEEFSLSLGEVDVDDKTIECERHGALFSLETGAPVTFPATQPVEAYATRQVNGFVEVDLP</sequence>
<evidence type="ECO:0000256" key="1">
    <source>
        <dbReference type="ARBA" id="ARBA00022714"/>
    </source>
</evidence>
<dbReference type="EMBL" id="CAFBLN010000002">
    <property type="protein sequence ID" value="CAB4859419.1"/>
    <property type="molecule type" value="Genomic_DNA"/>
</dbReference>